<dbReference type="Pfam" id="PF02224">
    <property type="entry name" value="Cytidylate_kin"/>
    <property type="match status" value="1"/>
</dbReference>
<evidence type="ECO:0000313" key="10">
    <source>
        <dbReference type="EMBL" id="QUV94305.1"/>
    </source>
</evidence>
<dbReference type="EC" id="2.7.4.25" evidence="8"/>
<evidence type="ECO:0000256" key="8">
    <source>
        <dbReference type="HAMAP-Rule" id="MF_00238"/>
    </source>
</evidence>
<keyword evidence="4 8" id="KW-0418">Kinase</keyword>
<comment type="catalytic activity">
    <reaction evidence="7 8">
        <text>CMP + ATP = CDP + ADP</text>
        <dbReference type="Rhea" id="RHEA:11600"/>
        <dbReference type="ChEBI" id="CHEBI:30616"/>
        <dbReference type="ChEBI" id="CHEBI:58069"/>
        <dbReference type="ChEBI" id="CHEBI:60377"/>
        <dbReference type="ChEBI" id="CHEBI:456216"/>
        <dbReference type="EC" id="2.7.4.25"/>
    </reaction>
</comment>
<dbReference type="EMBL" id="CP072642">
    <property type="protein sequence ID" value="QUV94305.1"/>
    <property type="molecule type" value="Genomic_DNA"/>
</dbReference>
<evidence type="ECO:0000256" key="3">
    <source>
        <dbReference type="ARBA" id="ARBA00022741"/>
    </source>
</evidence>
<dbReference type="InterPro" id="IPR027417">
    <property type="entry name" value="P-loop_NTPase"/>
</dbReference>
<dbReference type="InterPro" id="IPR011994">
    <property type="entry name" value="Cytidylate_kinase_dom"/>
</dbReference>
<dbReference type="InterPro" id="IPR003136">
    <property type="entry name" value="Cytidylate_kin"/>
</dbReference>
<accession>A0ABX8B3L0</accession>
<comment type="similarity">
    <text evidence="1 8">Belongs to the cytidylate kinase family. Type 1 subfamily.</text>
</comment>
<evidence type="ECO:0000256" key="1">
    <source>
        <dbReference type="ARBA" id="ARBA00009427"/>
    </source>
</evidence>
<sequence>MKEVVPPAQHIVIAIDGPAGAGKSTIGKLLAAQLGALYIDTGAMYRTVALKGFRLGVIHPGDPPEPLNPEQEDRLSEIARTTAITLAGDPFHLQVFADNEDVSEDIRLPVVSRYASIVSAIAGVRSALVAQQRRMGAEGTVVMDGRDIGTHVFPDADVKFFLDASVETRTERRYAEQRARGVDCTREQTRLDVLERDRRDYNRAIAPLRRADDAIWLDTSSLSPEEVLQKMLAFIQERLSTRPTATSQSADASTSPE</sequence>
<comment type="subcellular location">
    <subcellularLocation>
        <location evidence="8">Cytoplasm</location>
    </subcellularLocation>
</comment>
<evidence type="ECO:0000313" key="11">
    <source>
        <dbReference type="Proteomes" id="UP000677668"/>
    </source>
</evidence>
<keyword evidence="8" id="KW-0963">Cytoplasm</keyword>
<evidence type="ECO:0000256" key="6">
    <source>
        <dbReference type="ARBA" id="ARBA00047615"/>
    </source>
</evidence>
<dbReference type="NCBIfam" id="TIGR00017">
    <property type="entry name" value="cmk"/>
    <property type="match status" value="1"/>
</dbReference>
<evidence type="ECO:0000256" key="2">
    <source>
        <dbReference type="ARBA" id="ARBA00022679"/>
    </source>
</evidence>
<feature type="domain" description="Cytidylate kinase" evidence="9">
    <location>
        <begin position="13"/>
        <end position="236"/>
    </location>
</feature>
<evidence type="ECO:0000259" key="9">
    <source>
        <dbReference type="Pfam" id="PF02224"/>
    </source>
</evidence>
<dbReference type="Proteomes" id="UP000677668">
    <property type="component" value="Chromosome 1"/>
</dbReference>
<keyword evidence="3 8" id="KW-0547">Nucleotide-binding</keyword>
<dbReference type="SUPFAM" id="SSF52540">
    <property type="entry name" value="P-loop containing nucleoside triphosphate hydrolases"/>
    <property type="match status" value="1"/>
</dbReference>
<proteinExistence type="inferred from homology"/>
<evidence type="ECO:0000256" key="7">
    <source>
        <dbReference type="ARBA" id="ARBA00048478"/>
    </source>
</evidence>
<dbReference type="PANTHER" id="PTHR21299:SF2">
    <property type="entry name" value="CYTIDYLATE KINASE"/>
    <property type="match status" value="1"/>
</dbReference>
<reference evidence="10 11" key="1">
    <citation type="submission" date="2021-03" db="EMBL/GenBank/DDBJ databases">
        <title>Genomic and phenotypic characterization of Chloracidobacterium isolates provides evidence for multiple species.</title>
        <authorList>
            <person name="Saini M.K."/>
            <person name="Costas A.M.G."/>
            <person name="Tank M."/>
            <person name="Bryant D.A."/>
        </authorList>
    </citation>
    <scope>NUCLEOTIDE SEQUENCE [LARGE SCALE GENOMIC DNA]</scope>
    <source>
        <strain evidence="10 11">N</strain>
    </source>
</reference>
<keyword evidence="5 8" id="KW-0067">ATP-binding</keyword>
<dbReference type="HAMAP" id="MF_00238">
    <property type="entry name" value="Cytidyl_kinase_type1"/>
    <property type="match status" value="1"/>
</dbReference>
<evidence type="ECO:0000256" key="5">
    <source>
        <dbReference type="ARBA" id="ARBA00022840"/>
    </source>
</evidence>
<dbReference type="RefSeq" id="WP_211422606.1">
    <property type="nucleotide sequence ID" value="NZ_CP072642.1"/>
</dbReference>
<feature type="binding site" evidence="8">
    <location>
        <begin position="17"/>
        <end position="25"/>
    </location>
    <ligand>
        <name>ATP</name>
        <dbReference type="ChEBI" id="CHEBI:30616"/>
    </ligand>
</feature>
<dbReference type="Gene3D" id="3.40.50.300">
    <property type="entry name" value="P-loop containing nucleotide triphosphate hydrolases"/>
    <property type="match status" value="1"/>
</dbReference>
<keyword evidence="11" id="KW-1185">Reference proteome</keyword>
<dbReference type="GO" id="GO:0016301">
    <property type="term" value="F:kinase activity"/>
    <property type="evidence" value="ECO:0007669"/>
    <property type="project" value="UniProtKB-KW"/>
</dbReference>
<dbReference type="CDD" id="cd02020">
    <property type="entry name" value="CMPK"/>
    <property type="match status" value="1"/>
</dbReference>
<organism evidence="10 11">
    <name type="scientific">Chloracidobacterium sp. N</name>
    <dbReference type="NCBI Taxonomy" id="2821540"/>
    <lineage>
        <taxon>Bacteria</taxon>
        <taxon>Pseudomonadati</taxon>
        <taxon>Acidobacteriota</taxon>
        <taxon>Terriglobia</taxon>
        <taxon>Terriglobales</taxon>
        <taxon>Acidobacteriaceae</taxon>
        <taxon>Chloracidobacterium</taxon>
        <taxon>Chloracidobacterium aggregatum</taxon>
    </lineage>
</organism>
<protein>
    <recommendedName>
        <fullName evidence="8">Cytidylate kinase</fullName>
        <shortName evidence="8">CK</shortName>
        <ecNumber evidence="8">2.7.4.25</ecNumber>
    </recommendedName>
    <alternativeName>
        <fullName evidence="8">Cytidine monophosphate kinase</fullName>
        <shortName evidence="8">CMP kinase</shortName>
    </alternativeName>
</protein>
<keyword evidence="2 8" id="KW-0808">Transferase</keyword>
<dbReference type="PANTHER" id="PTHR21299">
    <property type="entry name" value="CYTIDYLATE KINASE/PANTOATE-BETA-ALANINE LIGASE"/>
    <property type="match status" value="1"/>
</dbReference>
<evidence type="ECO:0000256" key="4">
    <source>
        <dbReference type="ARBA" id="ARBA00022777"/>
    </source>
</evidence>
<comment type="catalytic activity">
    <reaction evidence="6 8">
        <text>dCMP + ATP = dCDP + ADP</text>
        <dbReference type="Rhea" id="RHEA:25094"/>
        <dbReference type="ChEBI" id="CHEBI:30616"/>
        <dbReference type="ChEBI" id="CHEBI:57566"/>
        <dbReference type="ChEBI" id="CHEBI:58593"/>
        <dbReference type="ChEBI" id="CHEBI:456216"/>
        <dbReference type="EC" id="2.7.4.25"/>
    </reaction>
</comment>
<gene>
    <name evidence="8" type="primary">cmk</name>
    <name evidence="10" type="ORF">J8C05_02320</name>
</gene>
<name>A0ABX8B3L0_9BACT</name>